<dbReference type="Proteomes" id="UP000637074">
    <property type="component" value="Unassembled WGS sequence"/>
</dbReference>
<proteinExistence type="inferred from homology"/>
<dbReference type="CDD" id="cd03109">
    <property type="entry name" value="DTBS"/>
    <property type="match status" value="1"/>
</dbReference>
<reference evidence="2 3" key="1">
    <citation type="journal article" date="2022" name="Int. J. Syst. Evol. Microbiol.">
        <title>Neobacillus kokaensis sp. nov., isolated from soil.</title>
        <authorList>
            <person name="Yuki K."/>
            <person name="Matsubara H."/>
            <person name="Yamaguchi S."/>
        </authorList>
    </citation>
    <scope>NUCLEOTIDE SEQUENCE [LARGE SCALE GENOMIC DNA]</scope>
    <source>
        <strain evidence="2 3">LOB 377</strain>
    </source>
</reference>
<comment type="subunit">
    <text evidence="1">Homodimer.</text>
</comment>
<comment type="similarity">
    <text evidence="1">Belongs to the dethiobiotin synthetase family.</text>
</comment>
<feature type="binding site" evidence="1">
    <location>
        <begin position="13"/>
        <end position="18"/>
    </location>
    <ligand>
        <name>ATP</name>
        <dbReference type="ChEBI" id="CHEBI:30616"/>
    </ligand>
</feature>
<comment type="catalytic activity">
    <reaction evidence="1">
        <text>(7R,8S)-7,8-diammoniononanoate + CO2 + ATP = (4R,5S)-dethiobiotin + ADP + phosphate + 3 H(+)</text>
        <dbReference type="Rhea" id="RHEA:15805"/>
        <dbReference type="ChEBI" id="CHEBI:15378"/>
        <dbReference type="ChEBI" id="CHEBI:16526"/>
        <dbReference type="ChEBI" id="CHEBI:30616"/>
        <dbReference type="ChEBI" id="CHEBI:43474"/>
        <dbReference type="ChEBI" id="CHEBI:149469"/>
        <dbReference type="ChEBI" id="CHEBI:149473"/>
        <dbReference type="ChEBI" id="CHEBI:456216"/>
        <dbReference type="EC" id="6.3.3.3"/>
    </reaction>
</comment>
<comment type="caution">
    <text evidence="1">Lacks conserved residue(s) required for the propagation of feature annotation.</text>
</comment>
<keyword evidence="1" id="KW-0479">Metal-binding</keyword>
<dbReference type="PANTHER" id="PTHR43210">
    <property type="entry name" value="DETHIOBIOTIN SYNTHETASE"/>
    <property type="match status" value="1"/>
</dbReference>
<keyword evidence="1" id="KW-0460">Magnesium</keyword>
<dbReference type="EMBL" id="BNDS01000003">
    <property type="protein sequence ID" value="GHH97567.1"/>
    <property type="molecule type" value="Genomic_DNA"/>
</dbReference>
<comment type="cofactor">
    <cofactor evidence="1">
        <name>Mg(2+)</name>
        <dbReference type="ChEBI" id="CHEBI:18420"/>
    </cofactor>
</comment>
<evidence type="ECO:0000313" key="2">
    <source>
        <dbReference type="EMBL" id="GHH97567.1"/>
    </source>
</evidence>
<evidence type="ECO:0000313" key="3">
    <source>
        <dbReference type="Proteomes" id="UP000637074"/>
    </source>
</evidence>
<dbReference type="RefSeq" id="WP_191270537.1">
    <property type="nucleotide sequence ID" value="NZ_BNDS01000003.1"/>
</dbReference>
<organism evidence="2 3">
    <name type="scientific">Neobacillus kokaensis</name>
    <dbReference type="NCBI Taxonomy" id="2759023"/>
    <lineage>
        <taxon>Bacteria</taxon>
        <taxon>Bacillati</taxon>
        <taxon>Bacillota</taxon>
        <taxon>Bacilli</taxon>
        <taxon>Bacillales</taxon>
        <taxon>Bacillaceae</taxon>
        <taxon>Neobacillus</taxon>
    </lineage>
</organism>
<dbReference type="EC" id="6.3.3.3" evidence="1"/>
<keyword evidence="3" id="KW-1185">Reference proteome</keyword>
<comment type="caution">
    <text evidence="2">The sequence shown here is derived from an EMBL/GenBank/DDBJ whole genome shotgun (WGS) entry which is preliminary data.</text>
</comment>
<dbReference type="Gene3D" id="3.40.50.300">
    <property type="entry name" value="P-loop containing nucleotide triphosphate hydrolases"/>
    <property type="match status" value="1"/>
</dbReference>
<keyword evidence="1" id="KW-0093">Biotin biosynthesis</keyword>
<keyword evidence="1" id="KW-0067">ATP-binding</keyword>
<comment type="pathway">
    <text evidence="1">Cofactor biosynthesis; biotin biosynthesis; biotin from 7,8-diaminononanoate: step 1/2.</text>
</comment>
<feature type="binding site" evidence="1">
    <location>
        <position position="42"/>
    </location>
    <ligand>
        <name>substrate</name>
    </ligand>
</feature>
<dbReference type="PANTHER" id="PTHR43210:SF5">
    <property type="entry name" value="DETHIOBIOTIN SYNTHETASE"/>
    <property type="match status" value="1"/>
</dbReference>
<dbReference type="PIRSF" id="PIRSF006755">
    <property type="entry name" value="DTB_synth"/>
    <property type="match status" value="1"/>
</dbReference>
<feature type="binding site" evidence="1">
    <location>
        <position position="116"/>
    </location>
    <ligand>
        <name>Mg(2+)</name>
        <dbReference type="ChEBI" id="CHEBI:18420"/>
    </ligand>
</feature>
<evidence type="ECO:0000256" key="1">
    <source>
        <dbReference type="HAMAP-Rule" id="MF_00336"/>
    </source>
</evidence>
<feature type="binding site" evidence="1">
    <location>
        <begin position="116"/>
        <end position="119"/>
    </location>
    <ligand>
        <name>ATP</name>
        <dbReference type="ChEBI" id="CHEBI:30616"/>
    </ligand>
</feature>
<dbReference type="HAMAP" id="MF_00336">
    <property type="entry name" value="BioD"/>
    <property type="match status" value="1"/>
</dbReference>
<dbReference type="NCBIfam" id="TIGR00347">
    <property type="entry name" value="bioD"/>
    <property type="match status" value="1"/>
</dbReference>
<dbReference type="Pfam" id="PF13500">
    <property type="entry name" value="AAA_26"/>
    <property type="match status" value="1"/>
</dbReference>
<dbReference type="InterPro" id="IPR027417">
    <property type="entry name" value="P-loop_NTPase"/>
</dbReference>
<name>A0ABQ3N1P1_9BACI</name>
<keyword evidence="1" id="KW-0547">Nucleotide-binding</keyword>
<dbReference type="SUPFAM" id="SSF52540">
    <property type="entry name" value="P-loop containing nucleoside triphosphate hydrolases"/>
    <property type="match status" value="1"/>
</dbReference>
<accession>A0ABQ3N1P1</accession>
<sequence length="230" mass="26155">MSNHFWITGTDTDVGKTLVTTYFMHYFQSKGENVIPYKPIQTGLIVEGSRAYYGDTEFYQTFSANTLVKEDLNSYSFVEPASPHYAARLEGAKINEEVILQHIEQLKPKYDRVICEGAGGLYVPINEQRNYHFLNLIKQSQLPAVVVARTKLGTINHTLLTLEALKINDVPVAGIVFNAFEDTELERDNIQTIQQLTNLPTLVIPKLTNLADFKTIEISNKLFFERVLHE</sequence>
<keyword evidence="1" id="KW-0436">Ligase</keyword>
<gene>
    <name evidence="1 2" type="primary">bioD</name>
    <name evidence="2" type="ORF">AM1BK_11100</name>
</gene>
<dbReference type="InterPro" id="IPR004472">
    <property type="entry name" value="DTB_synth_BioD"/>
</dbReference>
<comment type="function">
    <text evidence="1">Catalyzes a mechanistically unusual reaction, the ATP-dependent insertion of CO2 between the N7 and N8 nitrogen atoms of 7,8-diaminopelargonic acid (DAPA, also called 7,8-diammoniononanoate) to form a ureido ring.</text>
</comment>
<feature type="active site" evidence="1">
    <location>
        <position position="38"/>
    </location>
</feature>
<feature type="binding site" evidence="1">
    <location>
        <position position="17"/>
    </location>
    <ligand>
        <name>Mg(2+)</name>
        <dbReference type="ChEBI" id="CHEBI:18420"/>
    </ligand>
</feature>
<feature type="binding site" evidence="1">
    <location>
        <begin position="205"/>
        <end position="207"/>
    </location>
    <ligand>
        <name>ATP</name>
        <dbReference type="ChEBI" id="CHEBI:30616"/>
    </ligand>
</feature>
<keyword evidence="1" id="KW-0963">Cytoplasm</keyword>
<comment type="subcellular location">
    <subcellularLocation>
        <location evidence="1">Cytoplasm</location>
    </subcellularLocation>
</comment>
<feature type="binding site" evidence="1">
    <location>
        <position position="55"/>
    </location>
    <ligand>
        <name>ATP</name>
        <dbReference type="ChEBI" id="CHEBI:30616"/>
    </ligand>
</feature>
<feature type="binding site" evidence="1">
    <location>
        <position position="55"/>
    </location>
    <ligand>
        <name>Mg(2+)</name>
        <dbReference type="ChEBI" id="CHEBI:18420"/>
    </ligand>
</feature>
<protein>
    <recommendedName>
        <fullName evidence="1">ATP-dependent dethiobiotin synthetase BioD</fullName>
        <ecNumber evidence="1">6.3.3.3</ecNumber>
    </recommendedName>
    <alternativeName>
        <fullName evidence="1">DTB synthetase</fullName>
        <shortName evidence="1">DTBS</shortName>
    </alternativeName>
    <alternativeName>
        <fullName evidence="1">Dethiobiotin synthase</fullName>
    </alternativeName>
</protein>